<dbReference type="OrthoDB" id="9800881at2"/>
<proteinExistence type="inferred from homology"/>
<comment type="similarity">
    <text evidence="1">Belongs to the GTP cyclohydrolase I type 2/NIF3 family.</text>
</comment>
<gene>
    <name evidence="4" type="ORF">EJN92_12240</name>
</gene>
<name>A0A3Q9BSI8_9BURK</name>
<dbReference type="InterPro" id="IPR002678">
    <property type="entry name" value="DUF34/NIF3"/>
</dbReference>
<accession>A0A3Q9BSI8</accession>
<dbReference type="EMBL" id="CP034464">
    <property type="protein sequence ID" value="AZP12703.1"/>
    <property type="molecule type" value="Genomic_DNA"/>
</dbReference>
<dbReference type="Proteomes" id="UP000275663">
    <property type="component" value="Chromosome"/>
</dbReference>
<reference evidence="4 5" key="1">
    <citation type="journal article" date="2011" name="Int. J. Syst. Evol. Microbiol.">
        <title>Description of Undibacterium oligocarboniphilum sp. nov., isolated from purified water, and Undibacterium pigrum strain CCUG 49012 as the type strain of Undibacterium parvum sp. nov., and emended descriptions of the genus Undibacterium and the species Undibacterium pigrum.</title>
        <authorList>
            <person name="Eder W."/>
            <person name="Wanner G."/>
            <person name="Ludwig W."/>
            <person name="Busse H.J."/>
            <person name="Ziemke-Kageler F."/>
            <person name="Lang E."/>
        </authorList>
    </citation>
    <scope>NUCLEOTIDE SEQUENCE [LARGE SCALE GENOMIC DNA]</scope>
    <source>
        <strain evidence="4 5">DSM 23061</strain>
    </source>
</reference>
<dbReference type="Pfam" id="PF01784">
    <property type="entry name" value="DUF34_NIF3"/>
    <property type="match status" value="1"/>
</dbReference>
<dbReference type="NCBIfam" id="TIGR00486">
    <property type="entry name" value="YbgI_SA1388"/>
    <property type="match status" value="1"/>
</dbReference>
<dbReference type="RefSeq" id="WP_126128082.1">
    <property type="nucleotide sequence ID" value="NZ_CP034464.1"/>
</dbReference>
<feature type="binding site" evidence="3">
    <location>
        <position position="106"/>
    </location>
    <ligand>
        <name>a divalent metal cation</name>
        <dbReference type="ChEBI" id="CHEBI:60240"/>
        <label>1</label>
    </ligand>
</feature>
<dbReference type="GO" id="GO:0046872">
    <property type="term" value="F:metal ion binding"/>
    <property type="evidence" value="ECO:0007669"/>
    <property type="project" value="UniProtKB-KW"/>
</dbReference>
<evidence type="ECO:0000313" key="5">
    <source>
        <dbReference type="Proteomes" id="UP000275663"/>
    </source>
</evidence>
<dbReference type="AlphaFoldDB" id="A0A3Q9BSI8"/>
<dbReference type="PANTHER" id="PTHR13799">
    <property type="entry name" value="NGG1 INTERACTING FACTOR 3"/>
    <property type="match status" value="1"/>
</dbReference>
<dbReference type="GO" id="GO:0005737">
    <property type="term" value="C:cytoplasm"/>
    <property type="evidence" value="ECO:0007669"/>
    <property type="project" value="TreeGrafter"/>
</dbReference>
<feature type="binding site" evidence="3">
    <location>
        <position position="68"/>
    </location>
    <ligand>
        <name>a divalent metal cation</name>
        <dbReference type="ChEBI" id="CHEBI:60240"/>
        <label>1</label>
    </ligand>
</feature>
<feature type="binding site" evidence="3">
    <location>
        <position position="227"/>
    </location>
    <ligand>
        <name>a divalent metal cation</name>
        <dbReference type="ChEBI" id="CHEBI:60240"/>
        <label>1</label>
    </ligand>
</feature>
<dbReference type="Gene3D" id="3.40.1390.30">
    <property type="entry name" value="NIF3 (NGG1p interacting factor 3)-like"/>
    <property type="match status" value="2"/>
</dbReference>
<evidence type="ECO:0000256" key="2">
    <source>
        <dbReference type="ARBA" id="ARBA00022723"/>
    </source>
</evidence>
<organism evidence="4 5">
    <name type="scientific">Undibacterium parvum</name>
    <dbReference type="NCBI Taxonomy" id="401471"/>
    <lineage>
        <taxon>Bacteria</taxon>
        <taxon>Pseudomonadati</taxon>
        <taxon>Pseudomonadota</taxon>
        <taxon>Betaproteobacteria</taxon>
        <taxon>Burkholderiales</taxon>
        <taxon>Oxalobacteraceae</taxon>
        <taxon>Undibacterium</taxon>
    </lineage>
</organism>
<protein>
    <submittedName>
        <fullName evidence="4">Nif3-like dinuclear metal center hexameric protein</fullName>
    </submittedName>
</protein>
<keyword evidence="5" id="KW-1185">Reference proteome</keyword>
<feature type="binding site" evidence="3">
    <location>
        <position position="223"/>
    </location>
    <ligand>
        <name>a divalent metal cation</name>
        <dbReference type="ChEBI" id="CHEBI:60240"/>
        <label>1</label>
    </ligand>
</feature>
<dbReference type="KEGG" id="upv:EJN92_12240"/>
<keyword evidence="2 3" id="KW-0479">Metal-binding</keyword>
<evidence type="ECO:0000313" key="4">
    <source>
        <dbReference type="EMBL" id="AZP12703.1"/>
    </source>
</evidence>
<dbReference type="SUPFAM" id="SSF102705">
    <property type="entry name" value="NIF3 (NGG1p interacting factor 3)-like"/>
    <property type="match status" value="1"/>
</dbReference>
<evidence type="ECO:0000256" key="3">
    <source>
        <dbReference type="PIRSR" id="PIRSR602678-1"/>
    </source>
</evidence>
<evidence type="ECO:0000256" key="1">
    <source>
        <dbReference type="ARBA" id="ARBA00006964"/>
    </source>
</evidence>
<dbReference type="InterPro" id="IPR036069">
    <property type="entry name" value="DUF34/NIF3_sf"/>
</dbReference>
<feature type="binding site" evidence="3">
    <location>
        <position position="69"/>
    </location>
    <ligand>
        <name>a divalent metal cation</name>
        <dbReference type="ChEBI" id="CHEBI:60240"/>
        <label>1</label>
    </ligand>
</feature>
<dbReference type="PANTHER" id="PTHR13799:SF14">
    <property type="entry name" value="GTP CYCLOHYDROLASE 1 TYPE 2 HOMOLOG"/>
    <property type="match status" value="1"/>
</dbReference>
<sequence length="255" mass="28249">MKEQSVNRDVLAKYLDAKLETARYRDYCPNGLQVEGRAEIKLILSGVTASLALLERAVELKADAVLVHHGYFWRGEDMRVVGQKQRRLKLLLENEISLFAYHLPLDMHAELGNNAQLAKQLEIKPISRFAEDDLGWLGKMSNSELKTVGDLAQHVERTLGRKPMLIGDPGQLIDQIAWCSGAAQNLFDQAIVAGASIYLSGEISEPTVHLARESGVAYLSCGHHATERYGVAALGAYLSQHFGCEHQFVDIDNPV</sequence>